<organism evidence="4 5">
    <name type="scientific">Petrolisthes manimaculis</name>
    <dbReference type="NCBI Taxonomy" id="1843537"/>
    <lineage>
        <taxon>Eukaryota</taxon>
        <taxon>Metazoa</taxon>
        <taxon>Ecdysozoa</taxon>
        <taxon>Arthropoda</taxon>
        <taxon>Crustacea</taxon>
        <taxon>Multicrustacea</taxon>
        <taxon>Malacostraca</taxon>
        <taxon>Eumalacostraca</taxon>
        <taxon>Eucarida</taxon>
        <taxon>Decapoda</taxon>
        <taxon>Pleocyemata</taxon>
        <taxon>Anomura</taxon>
        <taxon>Galatheoidea</taxon>
        <taxon>Porcellanidae</taxon>
        <taxon>Petrolisthes</taxon>
    </lineage>
</organism>
<dbReference type="SUPFAM" id="SSF46689">
    <property type="entry name" value="Homeodomain-like"/>
    <property type="match status" value="1"/>
</dbReference>
<evidence type="ECO:0000256" key="1">
    <source>
        <dbReference type="ARBA" id="ARBA00004123"/>
    </source>
</evidence>
<dbReference type="GO" id="GO:0015074">
    <property type="term" value="P:DNA integration"/>
    <property type="evidence" value="ECO:0007669"/>
    <property type="project" value="InterPro"/>
</dbReference>
<dbReference type="GO" id="GO:0003677">
    <property type="term" value="F:DNA binding"/>
    <property type="evidence" value="ECO:0007669"/>
    <property type="project" value="InterPro"/>
</dbReference>
<dbReference type="Gene3D" id="1.10.10.10">
    <property type="entry name" value="Winged helix-like DNA-binding domain superfamily/Winged helix DNA-binding domain"/>
    <property type="match status" value="1"/>
</dbReference>
<dbReference type="Proteomes" id="UP001292094">
    <property type="component" value="Unassembled WGS sequence"/>
</dbReference>
<evidence type="ECO:0000313" key="4">
    <source>
        <dbReference type="EMBL" id="KAK4327178.1"/>
    </source>
</evidence>
<dbReference type="InterPro" id="IPR002492">
    <property type="entry name" value="Transposase_Tc1-like"/>
</dbReference>
<reference evidence="4" key="1">
    <citation type="submission" date="2023-11" db="EMBL/GenBank/DDBJ databases">
        <title>Genome assemblies of two species of porcelain crab, Petrolisthes cinctipes and Petrolisthes manimaculis (Anomura: Porcellanidae).</title>
        <authorList>
            <person name="Angst P."/>
        </authorList>
    </citation>
    <scope>NUCLEOTIDE SEQUENCE</scope>
    <source>
        <strain evidence="4">PB745_02</strain>
        <tissue evidence="4">Gill</tissue>
    </source>
</reference>
<dbReference type="InterPro" id="IPR052338">
    <property type="entry name" value="Transposase_5"/>
</dbReference>
<evidence type="ECO:0000259" key="2">
    <source>
        <dbReference type="Pfam" id="PF01498"/>
    </source>
</evidence>
<feature type="domain" description="Transposase Tc1-like" evidence="2">
    <location>
        <begin position="73"/>
        <end position="139"/>
    </location>
</feature>
<dbReference type="Pfam" id="PF13384">
    <property type="entry name" value="HTH_23"/>
    <property type="match status" value="1"/>
</dbReference>
<accession>A0AAE1QKI8</accession>
<dbReference type="Pfam" id="PF13358">
    <property type="entry name" value="DDE_3"/>
    <property type="match status" value="1"/>
</dbReference>
<dbReference type="InterPro" id="IPR036397">
    <property type="entry name" value="RNaseH_sf"/>
</dbReference>
<feature type="domain" description="Tc1-like transposase DDE" evidence="3">
    <location>
        <begin position="149"/>
        <end position="291"/>
    </location>
</feature>
<proteinExistence type="predicted"/>
<dbReference type="InterPro" id="IPR036388">
    <property type="entry name" value="WH-like_DNA-bd_sf"/>
</dbReference>
<keyword evidence="5" id="KW-1185">Reference proteome</keyword>
<dbReference type="PANTHER" id="PTHR23022">
    <property type="entry name" value="TRANSPOSABLE ELEMENT-RELATED"/>
    <property type="match status" value="1"/>
</dbReference>
<dbReference type="NCBIfam" id="NF033545">
    <property type="entry name" value="transpos_IS630"/>
    <property type="match status" value="1"/>
</dbReference>
<name>A0AAE1QKI8_9EUCA</name>
<gene>
    <name evidence="4" type="ORF">Pmani_002348</name>
</gene>
<dbReference type="InterPro" id="IPR038717">
    <property type="entry name" value="Tc1-like_DDE_dom"/>
</dbReference>
<comment type="subcellular location">
    <subcellularLocation>
        <location evidence="1">Nucleus</location>
    </subcellularLocation>
</comment>
<evidence type="ECO:0000259" key="3">
    <source>
        <dbReference type="Pfam" id="PF13358"/>
    </source>
</evidence>
<evidence type="ECO:0008006" key="6">
    <source>
        <dbReference type="Google" id="ProtNLM"/>
    </source>
</evidence>
<sequence>MAARRTDNPAVIATRGRMIGMWEAGMPLPAIAHELGVSKQTVWRWVQRWQEEGVLMTKPKSGRPKVTSRQEEQQIITTARKRPMLSSYQITHHHQLPHHPRTTRRRLHEGGIHCFVPAVKETLSPANKEARLGFALQYLPMEPEFWETTIFTDEKVFTSVESPARQCWRPKNTRYQPENICNIKRSGRKSTSFWGWMWGYGPGELVKIEGRFNGQQYIEVLEELLLPSVRAMAIPHPLPIKFVHDNSSIHRSKVVQQWLNEHPELEVFDWPTKGCDINPIENLWAIMCREWDVGDDRTEAGIERKAREVWESVRRRPNVCSNLVKSIPSRLEEVISAFGGWSSY</sequence>
<dbReference type="InterPro" id="IPR047655">
    <property type="entry name" value="Transpos_IS630-like"/>
</dbReference>
<dbReference type="Gene3D" id="3.30.420.10">
    <property type="entry name" value="Ribonuclease H-like superfamily/Ribonuclease H"/>
    <property type="match status" value="1"/>
</dbReference>
<comment type="caution">
    <text evidence="4">The sequence shown here is derived from an EMBL/GenBank/DDBJ whole genome shotgun (WGS) entry which is preliminary data.</text>
</comment>
<dbReference type="EMBL" id="JAWZYT010000167">
    <property type="protein sequence ID" value="KAK4327178.1"/>
    <property type="molecule type" value="Genomic_DNA"/>
</dbReference>
<protein>
    <recommendedName>
        <fullName evidence="6">Transposase</fullName>
    </recommendedName>
</protein>
<dbReference type="PANTHER" id="PTHR23022:SF134">
    <property type="entry name" value="TRANSPOSABLE ELEMENT TC1 TRANSPOSASE"/>
    <property type="match status" value="1"/>
</dbReference>
<dbReference type="GO" id="GO:0006313">
    <property type="term" value="P:DNA transposition"/>
    <property type="evidence" value="ECO:0007669"/>
    <property type="project" value="InterPro"/>
</dbReference>
<dbReference type="AlphaFoldDB" id="A0AAE1QKI8"/>
<dbReference type="InterPro" id="IPR009057">
    <property type="entry name" value="Homeodomain-like_sf"/>
</dbReference>
<dbReference type="Pfam" id="PF01498">
    <property type="entry name" value="HTH_Tnp_Tc3_2"/>
    <property type="match status" value="1"/>
</dbReference>
<dbReference type="GO" id="GO:0005634">
    <property type="term" value="C:nucleus"/>
    <property type="evidence" value="ECO:0007669"/>
    <property type="project" value="UniProtKB-SubCell"/>
</dbReference>
<evidence type="ECO:0000313" key="5">
    <source>
        <dbReference type="Proteomes" id="UP001292094"/>
    </source>
</evidence>